<evidence type="ECO:0000313" key="21">
    <source>
        <dbReference type="Proteomes" id="UP000476934"/>
    </source>
</evidence>
<evidence type="ECO:0000256" key="15">
    <source>
        <dbReference type="HAMAP-Rule" id="MF_00144"/>
    </source>
</evidence>
<evidence type="ECO:0000256" key="4">
    <source>
        <dbReference type="ARBA" id="ARBA00013805"/>
    </source>
</evidence>
<reference evidence="18 20" key="1">
    <citation type="submission" date="2014-10" db="EMBL/GenBank/DDBJ databases">
        <title>Draft genome of phytase producing Bacillus ginsengihumi strain M2.11.</title>
        <authorList>
            <person name="Toymentseva A."/>
            <person name="Boulygina E.A."/>
            <person name="Kazakov S.V."/>
            <person name="Kayumov I."/>
            <person name="Suleimanova A.D."/>
            <person name="Mardanova A.M."/>
            <person name="Maria S.N."/>
            <person name="Sergey M.Y."/>
            <person name="Sharipova M.R."/>
        </authorList>
    </citation>
    <scope>NUCLEOTIDE SEQUENCE [LARGE SCALE GENOMIC DNA]</scope>
    <source>
        <strain evidence="18 20">M2.11</strain>
    </source>
</reference>
<keyword evidence="9 15" id="KW-0547">Nucleotide-binding</keyword>
<evidence type="ECO:0000256" key="5">
    <source>
        <dbReference type="ARBA" id="ARBA00022490"/>
    </source>
</evidence>
<feature type="domain" description="tRNA-specific 2-thiouridylase MnmA-like central" evidence="17">
    <location>
        <begin position="208"/>
        <end position="270"/>
    </location>
</feature>
<evidence type="ECO:0000256" key="8">
    <source>
        <dbReference type="ARBA" id="ARBA00022694"/>
    </source>
</evidence>
<dbReference type="GO" id="GO:0000049">
    <property type="term" value="F:tRNA binding"/>
    <property type="evidence" value="ECO:0007669"/>
    <property type="project" value="UniProtKB-KW"/>
</dbReference>
<comment type="caution">
    <text evidence="18">The sequence shown here is derived from an EMBL/GenBank/DDBJ whole genome shotgun (WGS) entry which is preliminary data.</text>
</comment>
<dbReference type="RefSeq" id="WP_025726613.1">
    <property type="nucleotide sequence ID" value="NZ_JAAIWK010000008.1"/>
</dbReference>
<keyword evidence="11 15" id="KW-0694">RNA-binding</keyword>
<comment type="similarity">
    <text evidence="2 15">Belongs to the MnmA/TRMU family.</text>
</comment>
<dbReference type="GO" id="GO:0103016">
    <property type="term" value="F:tRNA-uridine 2-sulfurtransferase activity"/>
    <property type="evidence" value="ECO:0007669"/>
    <property type="project" value="UniProtKB-EC"/>
</dbReference>
<protein>
    <recommendedName>
        <fullName evidence="4 15">tRNA-specific 2-thiouridylase MnmA</fullName>
        <ecNumber evidence="3 15">2.8.1.13</ecNumber>
    </recommendedName>
</protein>
<dbReference type="OrthoDB" id="9800696at2"/>
<dbReference type="AlphaFoldDB" id="A0A0A6VF23"/>
<dbReference type="Gene3D" id="2.30.30.280">
    <property type="entry name" value="Adenine nucleotide alpha hydrolases-like domains"/>
    <property type="match status" value="1"/>
</dbReference>
<dbReference type="Proteomes" id="UP000030588">
    <property type="component" value="Unassembled WGS sequence"/>
</dbReference>
<evidence type="ECO:0000313" key="19">
    <source>
        <dbReference type="EMBL" id="NEY19765.1"/>
    </source>
</evidence>
<dbReference type="CDD" id="cd01998">
    <property type="entry name" value="MnmA_TRMU-like"/>
    <property type="match status" value="1"/>
</dbReference>
<dbReference type="HAMAP" id="MF_00144">
    <property type="entry name" value="tRNA_thiouridyl_MnmA"/>
    <property type="match status" value="1"/>
</dbReference>
<organism evidence="18 20">
    <name type="scientific">Heyndrickxia ginsengihumi</name>
    <dbReference type="NCBI Taxonomy" id="363870"/>
    <lineage>
        <taxon>Bacteria</taxon>
        <taxon>Bacillati</taxon>
        <taxon>Bacillota</taxon>
        <taxon>Bacilli</taxon>
        <taxon>Bacillales</taxon>
        <taxon>Bacillaceae</taxon>
        <taxon>Heyndrickxia</taxon>
    </lineage>
</organism>
<comment type="catalytic activity">
    <reaction evidence="13 15">
        <text>S-sulfanyl-L-cysteinyl-[protein] + uridine(34) in tRNA + AH2 + ATP = 2-thiouridine(34) in tRNA + L-cysteinyl-[protein] + A + AMP + diphosphate + H(+)</text>
        <dbReference type="Rhea" id="RHEA:47032"/>
        <dbReference type="Rhea" id="RHEA-COMP:10131"/>
        <dbReference type="Rhea" id="RHEA-COMP:11726"/>
        <dbReference type="Rhea" id="RHEA-COMP:11727"/>
        <dbReference type="Rhea" id="RHEA-COMP:11728"/>
        <dbReference type="ChEBI" id="CHEBI:13193"/>
        <dbReference type="ChEBI" id="CHEBI:15378"/>
        <dbReference type="ChEBI" id="CHEBI:17499"/>
        <dbReference type="ChEBI" id="CHEBI:29950"/>
        <dbReference type="ChEBI" id="CHEBI:30616"/>
        <dbReference type="ChEBI" id="CHEBI:33019"/>
        <dbReference type="ChEBI" id="CHEBI:61963"/>
        <dbReference type="ChEBI" id="CHEBI:65315"/>
        <dbReference type="ChEBI" id="CHEBI:87170"/>
        <dbReference type="ChEBI" id="CHEBI:456215"/>
        <dbReference type="EC" id="2.8.1.13"/>
    </reaction>
</comment>
<evidence type="ECO:0000256" key="3">
    <source>
        <dbReference type="ARBA" id="ARBA00011949"/>
    </source>
</evidence>
<feature type="active site" description="Nucleophile" evidence="15">
    <location>
        <position position="104"/>
    </location>
</feature>
<keyword evidence="7 15" id="KW-0808">Transferase</keyword>
<dbReference type="STRING" id="363870.NG54_00140"/>
<dbReference type="EMBL" id="JAAIWK010000008">
    <property type="protein sequence ID" value="NEY19765.1"/>
    <property type="molecule type" value="Genomic_DNA"/>
</dbReference>
<proteinExistence type="inferred from homology"/>
<evidence type="ECO:0000256" key="6">
    <source>
        <dbReference type="ARBA" id="ARBA00022555"/>
    </source>
</evidence>
<name>A0A0A6VF23_9BACI</name>
<feature type="active site" description="Cysteine persulfide intermediate" evidence="15">
    <location>
        <position position="200"/>
    </location>
</feature>
<feature type="site" description="Interaction with tRNA" evidence="15">
    <location>
        <position position="129"/>
    </location>
</feature>
<dbReference type="Pfam" id="PF20258">
    <property type="entry name" value="tRNA_Me_trans_C"/>
    <property type="match status" value="1"/>
</dbReference>
<keyword evidence="12" id="KW-1015">Disulfide bond</keyword>
<dbReference type="InterPro" id="IPR046885">
    <property type="entry name" value="MnmA-like_C"/>
</dbReference>
<dbReference type="GO" id="GO:0002143">
    <property type="term" value="P:tRNA wobble position uridine thiolation"/>
    <property type="evidence" value="ECO:0007669"/>
    <property type="project" value="TreeGrafter"/>
</dbReference>
<dbReference type="PANTHER" id="PTHR11933:SF5">
    <property type="entry name" value="MITOCHONDRIAL TRNA-SPECIFIC 2-THIOURIDYLASE 1"/>
    <property type="match status" value="1"/>
</dbReference>
<evidence type="ECO:0000256" key="2">
    <source>
        <dbReference type="ARBA" id="ARBA00006191"/>
    </source>
</evidence>
<keyword evidence="8 15" id="KW-0819">tRNA processing</keyword>
<gene>
    <name evidence="15 19" type="primary">mnmA</name>
    <name evidence="19" type="ORF">G4D61_07230</name>
    <name evidence="18" type="ORF">NG54_00140</name>
</gene>
<dbReference type="GO" id="GO:0005737">
    <property type="term" value="C:cytoplasm"/>
    <property type="evidence" value="ECO:0007669"/>
    <property type="project" value="UniProtKB-SubCell"/>
</dbReference>
<sequence length="371" mass="41937">MKKAPKDTRVVVGMSGGVDSSVAAYLLKQQGYDVIGIFMKNWDDTDEFGVCTATEDYNDVIRVCNQIGIPYYAVNFEKQYWDKVFTYFLDEYKAGRTPNPDVMCNKEIKFKAFLEHALKLGADYLATGHYARVAFRDGEYKMLRGLDQNKDQTYFLNQLQQHQLERVMFPIGELNKPKVREIAKEAGLATATKKDSTGICFIGERNFKEFLGNYLPAQKGVMKTLDGKVMGEHDGLMYYTIGQRHGLGIGGSGDPWFAVGKDLKDNVLYVEQGFDHPALYSDFIKAVNISWVSNQPVAKEFNCTAKFRYRQPDHKVTVQILSDNEVKVIFDEPVRAVTPGQAVVFYNGDECLGGATIDKIYKNNEQLLYVG</sequence>
<dbReference type="Gene3D" id="3.40.50.620">
    <property type="entry name" value="HUPs"/>
    <property type="match status" value="1"/>
</dbReference>
<feature type="binding site" evidence="15">
    <location>
        <position position="39"/>
    </location>
    <ligand>
        <name>ATP</name>
        <dbReference type="ChEBI" id="CHEBI:30616"/>
    </ligand>
</feature>
<dbReference type="Pfam" id="PF20259">
    <property type="entry name" value="tRNA_Me_trans_M"/>
    <property type="match status" value="1"/>
</dbReference>
<evidence type="ECO:0000256" key="14">
    <source>
        <dbReference type="ARBA" id="ARBA00056575"/>
    </source>
</evidence>
<evidence type="ECO:0000259" key="17">
    <source>
        <dbReference type="Pfam" id="PF20259"/>
    </source>
</evidence>
<dbReference type="EC" id="2.8.1.13" evidence="3 15"/>
<evidence type="ECO:0000256" key="11">
    <source>
        <dbReference type="ARBA" id="ARBA00022884"/>
    </source>
</evidence>
<feature type="binding site" evidence="15">
    <location>
        <begin position="13"/>
        <end position="20"/>
    </location>
    <ligand>
        <name>ATP</name>
        <dbReference type="ChEBI" id="CHEBI:30616"/>
    </ligand>
</feature>
<dbReference type="GO" id="GO:0005524">
    <property type="term" value="F:ATP binding"/>
    <property type="evidence" value="ECO:0007669"/>
    <property type="project" value="UniProtKB-KW"/>
</dbReference>
<comment type="subcellular location">
    <subcellularLocation>
        <location evidence="1 15">Cytoplasm</location>
    </subcellularLocation>
</comment>
<dbReference type="Pfam" id="PF03054">
    <property type="entry name" value="tRNA_Me_trans"/>
    <property type="match status" value="1"/>
</dbReference>
<evidence type="ECO:0000313" key="18">
    <source>
        <dbReference type="EMBL" id="KHD86835.1"/>
    </source>
</evidence>
<evidence type="ECO:0000313" key="20">
    <source>
        <dbReference type="Proteomes" id="UP000030588"/>
    </source>
</evidence>
<dbReference type="NCBIfam" id="TIGR00420">
    <property type="entry name" value="trmU"/>
    <property type="match status" value="1"/>
</dbReference>
<evidence type="ECO:0000256" key="7">
    <source>
        <dbReference type="ARBA" id="ARBA00022679"/>
    </source>
</evidence>
<accession>A0A0A6VF23</accession>
<keyword evidence="21" id="KW-1185">Reference proteome</keyword>
<comment type="function">
    <text evidence="14 15">Catalyzes the 2-thiolation of uridine at the wobble position (U34) of tRNA, leading to the formation of s(2)U34.</text>
</comment>
<dbReference type="InterPro" id="IPR023382">
    <property type="entry name" value="MnmA-like_central_sf"/>
</dbReference>
<dbReference type="Gene3D" id="2.40.30.10">
    <property type="entry name" value="Translation factors"/>
    <property type="match status" value="1"/>
</dbReference>
<dbReference type="FunFam" id="2.30.30.280:FF:000001">
    <property type="entry name" value="tRNA-specific 2-thiouridylase MnmA"/>
    <property type="match status" value="1"/>
</dbReference>
<dbReference type="NCBIfam" id="NF001138">
    <property type="entry name" value="PRK00143.1"/>
    <property type="match status" value="1"/>
</dbReference>
<keyword evidence="6 15" id="KW-0820">tRNA-binding</keyword>
<dbReference type="InterPro" id="IPR046884">
    <property type="entry name" value="MnmA-like_central"/>
</dbReference>
<evidence type="ECO:0000259" key="16">
    <source>
        <dbReference type="Pfam" id="PF20258"/>
    </source>
</evidence>
<evidence type="ECO:0000256" key="10">
    <source>
        <dbReference type="ARBA" id="ARBA00022840"/>
    </source>
</evidence>
<feature type="region of interest" description="Interaction with tRNA" evidence="15">
    <location>
        <begin position="150"/>
        <end position="152"/>
    </location>
</feature>
<feature type="region of interest" description="Interaction with tRNA" evidence="15">
    <location>
        <begin position="308"/>
        <end position="309"/>
    </location>
</feature>
<dbReference type="SUPFAM" id="SSF52402">
    <property type="entry name" value="Adenine nucleotide alpha hydrolases-like"/>
    <property type="match status" value="1"/>
</dbReference>
<feature type="region of interest" description="Interaction with target base in tRNA" evidence="15">
    <location>
        <begin position="99"/>
        <end position="101"/>
    </location>
</feature>
<dbReference type="EMBL" id="JRUN01000001">
    <property type="protein sequence ID" value="KHD86835.1"/>
    <property type="molecule type" value="Genomic_DNA"/>
</dbReference>
<keyword evidence="10 15" id="KW-0067">ATP-binding</keyword>
<dbReference type="FunFam" id="3.40.50.620:FF:000004">
    <property type="entry name" value="tRNA-specific 2-thiouridylase MnmA"/>
    <property type="match status" value="1"/>
</dbReference>
<evidence type="ECO:0000256" key="12">
    <source>
        <dbReference type="ARBA" id="ARBA00023157"/>
    </source>
</evidence>
<feature type="domain" description="tRNA-specific 2-thiouridylase MnmA-like C-terminal" evidence="16">
    <location>
        <begin position="283"/>
        <end position="357"/>
    </location>
</feature>
<evidence type="ECO:0000256" key="9">
    <source>
        <dbReference type="ARBA" id="ARBA00022741"/>
    </source>
</evidence>
<reference evidence="19 21" key="3">
    <citation type="submission" date="2020-03" db="EMBL/GenBank/DDBJ databases">
        <title>Bacillus aquiflavi sp. nov., isolated from yellow water of strong flavor Chinese baijiu in Yibin region of China.</title>
        <authorList>
            <person name="Xie J."/>
        </authorList>
    </citation>
    <scope>NUCLEOTIDE SEQUENCE [LARGE SCALE GENOMIC DNA]</scope>
    <source>
        <strain evidence="19 21">Gsoil 114</strain>
    </source>
</reference>
<keyword evidence="5 15" id="KW-0963">Cytoplasm</keyword>
<reference evidence="19 21" key="2">
    <citation type="submission" date="2020-02" db="EMBL/GenBank/DDBJ databases">
        <authorList>
            <person name="Feng H."/>
        </authorList>
    </citation>
    <scope>NUCLEOTIDE SEQUENCE [LARGE SCALE GENOMIC DNA]</scope>
    <source>
        <strain evidence="19 21">Gsoil 114</strain>
    </source>
</reference>
<dbReference type="Proteomes" id="UP000476934">
    <property type="component" value="Unassembled WGS sequence"/>
</dbReference>
<evidence type="ECO:0000256" key="13">
    <source>
        <dbReference type="ARBA" id="ARBA00051542"/>
    </source>
</evidence>
<dbReference type="InterPro" id="IPR004506">
    <property type="entry name" value="MnmA-like"/>
</dbReference>
<dbReference type="FunFam" id="2.40.30.10:FF:000023">
    <property type="entry name" value="tRNA-specific 2-thiouridylase MnmA"/>
    <property type="match status" value="1"/>
</dbReference>
<feature type="site" description="Interaction with tRNA" evidence="15">
    <location>
        <position position="341"/>
    </location>
</feature>
<comment type="caution">
    <text evidence="15">Lacks conserved residue(s) required for the propagation of feature annotation.</text>
</comment>
<evidence type="ECO:0000256" key="1">
    <source>
        <dbReference type="ARBA" id="ARBA00004496"/>
    </source>
</evidence>
<dbReference type="InterPro" id="IPR014729">
    <property type="entry name" value="Rossmann-like_a/b/a_fold"/>
</dbReference>
<dbReference type="PANTHER" id="PTHR11933">
    <property type="entry name" value="TRNA 5-METHYLAMINOMETHYL-2-THIOURIDYLATE -METHYLTRANSFERASE"/>
    <property type="match status" value="1"/>
</dbReference>
<feature type="binding site" evidence="15">
    <location>
        <position position="128"/>
    </location>
    <ligand>
        <name>ATP</name>
        <dbReference type="ChEBI" id="CHEBI:30616"/>
    </ligand>
</feature>